<dbReference type="InterPro" id="IPR013087">
    <property type="entry name" value="Znf_C2H2_type"/>
</dbReference>
<evidence type="ECO:0000313" key="4">
    <source>
        <dbReference type="EMBL" id="KAF8660730.1"/>
    </source>
</evidence>
<feature type="region of interest" description="Disordered" evidence="2">
    <location>
        <begin position="1"/>
        <end position="26"/>
    </location>
</feature>
<dbReference type="EMBL" id="JACEFO010002430">
    <property type="protein sequence ID" value="KAF8660730.1"/>
    <property type="molecule type" value="Genomic_DNA"/>
</dbReference>
<dbReference type="Proteomes" id="UP000636709">
    <property type="component" value="Unassembled WGS sequence"/>
</dbReference>
<comment type="caution">
    <text evidence="4">The sequence shown here is derived from an EMBL/GenBank/DDBJ whole genome shotgun (WGS) entry which is preliminary data.</text>
</comment>
<evidence type="ECO:0000256" key="2">
    <source>
        <dbReference type="SAM" id="MobiDB-lite"/>
    </source>
</evidence>
<dbReference type="PANTHER" id="PTHR46547:SF5">
    <property type="entry name" value="ZINC FINGER PROTEIN-RELATED"/>
    <property type="match status" value="1"/>
</dbReference>
<dbReference type="PANTHER" id="PTHR46547">
    <property type="entry name" value="ZINC FINGER PROTEIN GIS"/>
    <property type="match status" value="1"/>
</dbReference>
<dbReference type="GO" id="GO:0003700">
    <property type="term" value="F:DNA-binding transcription factor activity"/>
    <property type="evidence" value="ECO:0007669"/>
    <property type="project" value="InterPro"/>
</dbReference>
<reference evidence="4" key="1">
    <citation type="submission" date="2020-07" db="EMBL/GenBank/DDBJ databases">
        <title>Genome sequence and genetic diversity analysis of an under-domesticated orphan crop, white fonio (Digitaria exilis).</title>
        <authorList>
            <person name="Bennetzen J.L."/>
            <person name="Chen S."/>
            <person name="Ma X."/>
            <person name="Wang X."/>
            <person name="Yssel A.E.J."/>
            <person name="Chaluvadi S.R."/>
            <person name="Johnson M."/>
            <person name="Gangashetty P."/>
            <person name="Hamidou F."/>
            <person name="Sanogo M.D."/>
            <person name="Zwaenepoel A."/>
            <person name="Wallace J."/>
            <person name="Van De Peer Y."/>
            <person name="Van Deynze A."/>
        </authorList>
    </citation>
    <scope>NUCLEOTIDE SEQUENCE</scope>
    <source>
        <tissue evidence="4">Leaves</tissue>
    </source>
</reference>
<dbReference type="PROSITE" id="PS50157">
    <property type="entry name" value="ZINC_FINGER_C2H2_2"/>
    <property type="match status" value="1"/>
</dbReference>
<keyword evidence="1" id="KW-0863">Zinc-finger</keyword>
<dbReference type="GO" id="GO:0010090">
    <property type="term" value="P:trichome morphogenesis"/>
    <property type="evidence" value="ECO:0007669"/>
    <property type="project" value="InterPro"/>
</dbReference>
<feature type="domain" description="C2H2-type" evidence="3">
    <location>
        <begin position="137"/>
        <end position="164"/>
    </location>
</feature>
<dbReference type="PROSITE" id="PS00028">
    <property type="entry name" value="ZINC_FINGER_C2H2_1"/>
    <property type="match status" value="1"/>
</dbReference>
<name>A0A835ADY5_9POAL</name>
<keyword evidence="1" id="KW-0862">Zinc</keyword>
<gene>
    <name evidence="4" type="ORF">HU200_057472</name>
</gene>
<accession>A0A835ADY5</accession>
<dbReference type="SUPFAM" id="SSF57667">
    <property type="entry name" value="beta-beta-alpha zinc fingers"/>
    <property type="match status" value="1"/>
</dbReference>
<sequence>MPVSSPALKPHRHSPHLPPPHSTHTAARSLHLTSHATLRRQKHTAAVVFVVVVLMAAPHDVHGVDAFAQQLPPPFIRGAAPMPSTTTRDATIRLFGRDFSNDHHQETAAPLLRKELAPTGDGLDAGGDAAAGDQRKFECHYCCRNFPTSQALGGHQNAHKRERQHARRAHLEATFAAAHCGAAYLPHLYGLFGYASGGHAALPPPPPPHYHPAAMWAGTTVYGGVGPMPARPPPPVYGAAVPAMWRPSPAGSGAPGGLEGTEPMGYAEMAGKPDDKVAMSVVTSLPAAMPASCLAAGQSTEMIRRSPELGHKDGVLSLDLCL</sequence>
<evidence type="ECO:0000313" key="5">
    <source>
        <dbReference type="Proteomes" id="UP000636709"/>
    </source>
</evidence>
<evidence type="ECO:0000256" key="1">
    <source>
        <dbReference type="PROSITE-ProRule" id="PRU00042"/>
    </source>
</evidence>
<organism evidence="4 5">
    <name type="scientific">Digitaria exilis</name>
    <dbReference type="NCBI Taxonomy" id="1010633"/>
    <lineage>
        <taxon>Eukaryota</taxon>
        <taxon>Viridiplantae</taxon>
        <taxon>Streptophyta</taxon>
        <taxon>Embryophyta</taxon>
        <taxon>Tracheophyta</taxon>
        <taxon>Spermatophyta</taxon>
        <taxon>Magnoliopsida</taxon>
        <taxon>Liliopsida</taxon>
        <taxon>Poales</taxon>
        <taxon>Poaceae</taxon>
        <taxon>PACMAD clade</taxon>
        <taxon>Panicoideae</taxon>
        <taxon>Panicodae</taxon>
        <taxon>Paniceae</taxon>
        <taxon>Anthephorinae</taxon>
        <taxon>Digitaria</taxon>
    </lineage>
</organism>
<dbReference type="OrthoDB" id="9442240at2759"/>
<dbReference type="GO" id="GO:0009739">
    <property type="term" value="P:response to gibberellin"/>
    <property type="evidence" value="ECO:0007669"/>
    <property type="project" value="InterPro"/>
</dbReference>
<dbReference type="GO" id="GO:0008270">
    <property type="term" value="F:zinc ion binding"/>
    <property type="evidence" value="ECO:0007669"/>
    <property type="project" value="UniProtKB-KW"/>
</dbReference>
<keyword evidence="5" id="KW-1185">Reference proteome</keyword>
<dbReference type="InterPro" id="IPR036236">
    <property type="entry name" value="Znf_C2H2_sf"/>
</dbReference>
<evidence type="ECO:0000259" key="3">
    <source>
        <dbReference type="PROSITE" id="PS50157"/>
    </source>
</evidence>
<proteinExistence type="predicted"/>
<protein>
    <recommendedName>
        <fullName evidence="3">C2H2-type domain-containing protein</fullName>
    </recommendedName>
</protein>
<keyword evidence="1" id="KW-0479">Metal-binding</keyword>
<dbReference type="AlphaFoldDB" id="A0A835ADY5"/>
<dbReference type="InterPro" id="IPR044291">
    <property type="entry name" value="GIS/GIS2/ZFP8"/>
</dbReference>